<gene>
    <name evidence="2" type="ORF">KV203_14165</name>
</gene>
<name>A0ABX8S6Z9_9ACTN</name>
<protein>
    <submittedName>
        <fullName evidence="2">Hemerythrin domain-containing protein</fullName>
    </submittedName>
</protein>
<dbReference type="InterPro" id="IPR012312">
    <property type="entry name" value="Hemerythrin-like"/>
</dbReference>
<proteinExistence type="predicted"/>
<evidence type="ECO:0000313" key="3">
    <source>
        <dbReference type="Proteomes" id="UP000887023"/>
    </source>
</evidence>
<dbReference type="EMBL" id="CP079105">
    <property type="protein sequence ID" value="QXQ13041.1"/>
    <property type="molecule type" value="Genomic_DNA"/>
</dbReference>
<feature type="domain" description="Hemerythrin-like" evidence="1">
    <location>
        <begin position="15"/>
        <end position="135"/>
    </location>
</feature>
<keyword evidence="3" id="KW-1185">Reference proteome</keyword>
<evidence type="ECO:0000259" key="1">
    <source>
        <dbReference type="Pfam" id="PF01814"/>
    </source>
</evidence>
<sequence>MSEGEKNRLVAWNRELSAAHERLRRALRLARDATTLKDVASARADLMLYCKGFCTALSGHHVSEDVALFPELSARYPALRTTIAKLEQDHELIAALLTQFDQAIAASATPNELSLHLEGLSAIMESHFQYEERELSDTLSRLDLDEDPRALLGPL</sequence>
<accession>A0ABX8S6Z9</accession>
<dbReference type="Gene3D" id="1.20.120.520">
    <property type="entry name" value="nmb1532 protein domain like"/>
    <property type="match status" value="1"/>
</dbReference>
<dbReference type="RefSeq" id="WP_066470185.1">
    <property type="nucleotide sequence ID" value="NZ_CBCRUZ010000002.1"/>
</dbReference>
<dbReference type="Pfam" id="PF01814">
    <property type="entry name" value="Hemerythrin"/>
    <property type="match status" value="1"/>
</dbReference>
<reference evidence="2" key="1">
    <citation type="submission" date="2021-07" db="EMBL/GenBank/DDBJ databases">
        <title>Candidatus Kaistella beijingensis sp. nov. isolated from a municipal wastewater treatment plant is involved in sludge foaming.</title>
        <authorList>
            <person name="Song Y."/>
            <person name="Liu S.-J."/>
        </authorList>
    </citation>
    <scope>NUCLEOTIDE SEQUENCE</scope>
    <source>
        <strain evidence="2">DSM 43998</strain>
    </source>
</reference>
<evidence type="ECO:0000313" key="2">
    <source>
        <dbReference type="EMBL" id="QXQ13041.1"/>
    </source>
</evidence>
<dbReference type="InterPro" id="IPR053206">
    <property type="entry name" value="Dimeric_xanthone_biosynth"/>
</dbReference>
<dbReference type="PANTHER" id="PTHR38048">
    <property type="entry name" value="EXPRESSED PROTEIN"/>
    <property type="match status" value="1"/>
</dbReference>
<organism evidence="2 3">
    <name type="scientific">Skermania pinensis</name>
    <dbReference type="NCBI Taxonomy" id="39122"/>
    <lineage>
        <taxon>Bacteria</taxon>
        <taxon>Bacillati</taxon>
        <taxon>Actinomycetota</taxon>
        <taxon>Actinomycetes</taxon>
        <taxon>Mycobacteriales</taxon>
        <taxon>Gordoniaceae</taxon>
        <taxon>Skermania</taxon>
    </lineage>
</organism>
<dbReference type="Proteomes" id="UP000887023">
    <property type="component" value="Chromosome"/>
</dbReference>
<dbReference type="PANTHER" id="PTHR38048:SF2">
    <property type="entry name" value="HEMERYTHRIN-LIKE DOMAIN-CONTAINING PROTEIN"/>
    <property type="match status" value="1"/>
</dbReference>